<evidence type="ECO:0000256" key="3">
    <source>
        <dbReference type="ARBA" id="ARBA00022448"/>
    </source>
</evidence>
<comment type="subcellular location">
    <subcellularLocation>
        <location evidence="1">Mitochondrion inner membrane</location>
        <topology evidence="1">Multi-pass membrane protein</topology>
    </subcellularLocation>
</comment>
<dbReference type="AlphaFoldDB" id="A0AAD5Y2H9"/>
<keyword evidence="4 12" id="KW-0812">Transmembrane</keyword>
<evidence type="ECO:0000256" key="7">
    <source>
        <dbReference type="ARBA" id="ARBA00022989"/>
    </source>
</evidence>
<dbReference type="Proteomes" id="UP001211065">
    <property type="component" value="Unassembled WGS sequence"/>
</dbReference>
<keyword evidence="3" id="KW-0813">Transport</keyword>
<dbReference type="GO" id="GO:0005744">
    <property type="term" value="C:TIM23 mitochondrial import inner membrane translocase complex"/>
    <property type="evidence" value="ECO:0007669"/>
    <property type="project" value="TreeGrafter"/>
</dbReference>
<proteinExistence type="inferred from homology"/>
<evidence type="ECO:0000256" key="8">
    <source>
        <dbReference type="ARBA" id="ARBA00023010"/>
    </source>
</evidence>
<dbReference type="EMBL" id="JADGJW010000088">
    <property type="protein sequence ID" value="KAJ3224588.1"/>
    <property type="molecule type" value="Genomic_DNA"/>
</dbReference>
<gene>
    <name evidence="13" type="primary">TIM17</name>
    <name evidence="13" type="ORF">HK099_008197</name>
</gene>
<keyword evidence="5" id="KW-0999">Mitochondrion inner membrane</keyword>
<feature type="compositionally biased region" description="Low complexity" evidence="11">
    <location>
        <begin position="174"/>
        <end position="190"/>
    </location>
</feature>
<keyword evidence="14" id="KW-1185">Reference proteome</keyword>
<dbReference type="Pfam" id="PF02466">
    <property type="entry name" value="Tim17"/>
    <property type="match status" value="1"/>
</dbReference>
<evidence type="ECO:0000256" key="5">
    <source>
        <dbReference type="ARBA" id="ARBA00022792"/>
    </source>
</evidence>
<evidence type="ECO:0000256" key="2">
    <source>
        <dbReference type="ARBA" id="ARBA00008444"/>
    </source>
</evidence>
<evidence type="ECO:0000256" key="9">
    <source>
        <dbReference type="ARBA" id="ARBA00023128"/>
    </source>
</evidence>
<organism evidence="13 14">
    <name type="scientific">Clydaea vesicula</name>
    <dbReference type="NCBI Taxonomy" id="447962"/>
    <lineage>
        <taxon>Eukaryota</taxon>
        <taxon>Fungi</taxon>
        <taxon>Fungi incertae sedis</taxon>
        <taxon>Chytridiomycota</taxon>
        <taxon>Chytridiomycota incertae sedis</taxon>
        <taxon>Chytridiomycetes</taxon>
        <taxon>Lobulomycetales</taxon>
        <taxon>Lobulomycetaceae</taxon>
        <taxon>Clydaea</taxon>
    </lineage>
</organism>
<protein>
    <submittedName>
        <fullName evidence="13">Translocase of the inner membrane</fullName>
    </submittedName>
</protein>
<evidence type="ECO:0000256" key="1">
    <source>
        <dbReference type="ARBA" id="ARBA00004448"/>
    </source>
</evidence>
<evidence type="ECO:0000313" key="13">
    <source>
        <dbReference type="EMBL" id="KAJ3224588.1"/>
    </source>
</evidence>
<sequence>MSRDHSRDPCPYNVVYDVGVGFLMGAVGGTIWHGFKGYRNSPRGERLTGMITTVKVRAPVLGGNFAVWSGLFNSGDCLIAHIRGKEDPWNAILSGFSTGGLLAIRSGTRAMAASAIVGGIILSVMEGVGVMINRLTLDSYKPVAPQLPDLLPQTLPPPPKSKIEKKLDNEISEEQSLQDSSSQINQISSLPLEKPKSRFGFGF</sequence>
<comment type="similarity">
    <text evidence="2">Belongs to the Tim17/Tim22/Tim23 family.</text>
</comment>
<dbReference type="PANTHER" id="PTHR10485:SF0">
    <property type="entry name" value="AT05822P-RELATED"/>
    <property type="match status" value="1"/>
</dbReference>
<evidence type="ECO:0000256" key="11">
    <source>
        <dbReference type="SAM" id="MobiDB-lite"/>
    </source>
</evidence>
<keyword evidence="7 12" id="KW-1133">Transmembrane helix</keyword>
<evidence type="ECO:0000313" key="14">
    <source>
        <dbReference type="Proteomes" id="UP001211065"/>
    </source>
</evidence>
<dbReference type="GO" id="GO:0008320">
    <property type="term" value="F:protein transmembrane transporter activity"/>
    <property type="evidence" value="ECO:0007669"/>
    <property type="project" value="TreeGrafter"/>
</dbReference>
<feature type="transmembrane region" description="Helical" evidence="12">
    <location>
        <begin position="12"/>
        <end position="35"/>
    </location>
</feature>
<keyword evidence="8" id="KW-0811">Translocation</keyword>
<evidence type="ECO:0000256" key="6">
    <source>
        <dbReference type="ARBA" id="ARBA00022927"/>
    </source>
</evidence>
<evidence type="ECO:0000256" key="12">
    <source>
        <dbReference type="SAM" id="Phobius"/>
    </source>
</evidence>
<reference evidence="13" key="1">
    <citation type="submission" date="2020-05" db="EMBL/GenBank/DDBJ databases">
        <title>Phylogenomic resolution of chytrid fungi.</title>
        <authorList>
            <person name="Stajich J.E."/>
            <person name="Amses K."/>
            <person name="Simmons R."/>
            <person name="Seto K."/>
            <person name="Myers J."/>
            <person name="Bonds A."/>
            <person name="Quandt C.A."/>
            <person name="Barry K."/>
            <person name="Liu P."/>
            <person name="Grigoriev I."/>
            <person name="Longcore J.E."/>
            <person name="James T.Y."/>
        </authorList>
    </citation>
    <scope>NUCLEOTIDE SEQUENCE</scope>
    <source>
        <strain evidence="13">JEL0476</strain>
    </source>
</reference>
<accession>A0AAD5Y2H9</accession>
<keyword evidence="9" id="KW-0496">Mitochondrion</keyword>
<name>A0AAD5Y2H9_9FUNG</name>
<evidence type="ECO:0000256" key="10">
    <source>
        <dbReference type="ARBA" id="ARBA00023136"/>
    </source>
</evidence>
<comment type="caution">
    <text evidence="13">The sequence shown here is derived from an EMBL/GenBank/DDBJ whole genome shotgun (WGS) entry which is preliminary data.</text>
</comment>
<keyword evidence="6" id="KW-0653">Protein transport</keyword>
<feature type="region of interest" description="Disordered" evidence="11">
    <location>
        <begin position="169"/>
        <end position="203"/>
    </location>
</feature>
<keyword evidence="10 12" id="KW-0472">Membrane</keyword>
<dbReference type="GO" id="GO:0030150">
    <property type="term" value="P:protein import into mitochondrial matrix"/>
    <property type="evidence" value="ECO:0007669"/>
    <property type="project" value="TreeGrafter"/>
</dbReference>
<dbReference type="PANTHER" id="PTHR10485">
    <property type="entry name" value="MITOCHONDRIAL IMPORT INNER MEMBRANE TRANSLOCASE SUBUNIT TIM-17"/>
    <property type="match status" value="1"/>
</dbReference>
<feature type="transmembrane region" description="Helical" evidence="12">
    <location>
        <begin position="110"/>
        <end position="132"/>
    </location>
</feature>
<evidence type="ECO:0000256" key="4">
    <source>
        <dbReference type="ARBA" id="ARBA00022692"/>
    </source>
</evidence>